<keyword evidence="2" id="KW-1185">Reference proteome</keyword>
<organism evidence="1 2">
    <name type="scientific">Roseinatronobacter bogoriensis subsp. barguzinensis</name>
    <dbReference type="NCBI Taxonomy" id="441209"/>
    <lineage>
        <taxon>Bacteria</taxon>
        <taxon>Pseudomonadati</taxon>
        <taxon>Pseudomonadota</taxon>
        <taxon>Alphaproteobacteria</taxon>
        <taxon>Rhodobacterales</taxon>
        <taxon>Paracoccaceae</taxon>
        <taxon>Roseinatronobacter</taxon>
    </lineage>
</organism>
<gene>
    <name evidence="1" type="ORF">BG454_04340</name>
</gene>
<protein>
    <submittedName>
        <fullName evidence="1">Uncharacterized protein</fullName>
    </submittedName>
</protein>
<dbReference type="KEGG" id="rbg:BG454_04340"/>
<dbReference type="EMBL" id="CP024899">
    <property type="protein sequence ID" value="ATX65151.1"/>
    <property type="molecule type" value="Genomic_DNA"/>
</dbReference>
<dbReference type="AlphaFoldDB" id="A0A2K8K6S4"/>
<accession>A0A2K8K6S4</accession>
<evidence type="ECO:0000313" key="2">
    <source>
        <dbReference type="Proteomes" id="UP000228948"/>
    </source>
</evidence>
<name>A0A2K8K6S4_9RHOB</name>
<sequence>MKPRAAQVTSYPRPACQGATGPCILFARVVRGRWFYLARLLAGVSPKDVFTKSVLTQVKVTVLAVCDQTTGYIVGVAR</sequence>
<proteinExistence type="predicted"/>
<evidence type="ECO:0000313" key="1">
    <source>
        <dbReference type="EMBL" id="ATX65151.1"/>
    </source>
</evidence>
<dbReference type="Proteomes" id="UP000228948">
    <property type="component" value="Chromosome"/>
</dbReference>
<reference evidence="1 2" key="1">
    <citation type="submission" date="2017-11" db="EMBL/GenBank/DDBJ databases">
        <title>Revised Sequence and Annotation of the Rhodobaca barguzinensis strain alga05 Genome.</title>
        <authorList>
            <person name="Kopejtka K."/>
            <person name="Tomasch J.M."/>
            <person name="Bunk B."/>
            <person name="Koblizek M."/>
        </authorList>
    </citation>
    <scope>NUCLEOTIDE SEQUENCE [LARGE SCALE GENOMIC DNA]</scope>
    <source>
        <strain evidence="2">alga05</strain>
    </source>
</reference>